<reference evidence="2 3" key="1">
    <citation type="journal article" date="2013" name="Genome Announc.">
        <title>Draft Genome Sequence of Strain JLT2015T, Belonging to the Family Sphingomonadaceae of the Alphaproteobacteria.</title>
        <authorList>
            <person name="Tang K."/>
            <person name="Liu K."/>
            <person name="Li S."/>
            <person name="Jiao N."/>
        </authorList>
    </citation>
    <scope>NUCLEOTIDE SEQUENCE [LARGE SCALE GENOMIC DNA]</scope>
    <source>
        <strain evidence="2 3">JLT2015</strain>
    </source>
</reference>
<dbReference type="EMBL" id="AMRV01000005">
    <property type="protein sequence ID" value="EMD82766.1"/>
    <property type="molecule type" value="Genomic_DNA"/>
</dbReference>
<evidence type="ECO:0008006" key="4">
    <source>
        <dbReference type="Google" id="ProtNLM"/>
    </source>
</evidence>
<dbReference type="OrthoDB" id="1523552at2"/>
<keyword evidence="1" id="KW-1133">Transmembrane helix</keyword>
<feature type="transmembrane region" description="Helical" evidence="1">
    <location>
        <begin position="40"/>
        <end position="64"/>
    </location>
</feature>
<dbReference type="InterPro" id="IPR010865">
    <property type="entry name" value="DUF1499"/>
</dbReference>
<dbReference type="PATRIC" id="fig|1234595.3.peg.1809"/>
<dbReference type="RefSeq" id="WP_008602044.1">
    <property type="nucleotide sequence ID" value="NZ_AMRV01000005.1"/>
</dbReference>
<keyword evidence="1" id="KW-0472">Membrane</keyword>
<evidence type="ECO:0000313" key="2">
    <source>
        <dbReference type="EMBL" id="EMD82766.1"/>
    </source>
</evidence>
<organism evidence="2 3">
    <name type="scientific">Pacificimonas flava</name>
    <dbReference type="NCBI Taxonomy" id="1234595"/>
    <lineage>
        <taxon>Bacteria</taxon>
        <taxon>Pseudomonadati</taxon>
        <taxon>Pseudomonadota</taxon>
        <taxon>Alphaproteobacteria</taxon>
        <taxon>Sphingomonadales</taxon>
        <taxon>Sphingosinicellaceae</taxon>
        <taxon>Pacificimonas</taxon>
    </lineage>
</organism>
<evidence type="ECO:0000313" key="3">
    <source>
        <dbReference type="Proteomes" id="UP000011717"/>
    </source>
</evidence>
<gene>
    <name evidence="2" type="ORF">C725_1806</name>
</gene>
<accession>M2TM04</accession>
<protein>
    <recommendedName>
        <fullName evidence="4">DUF1499 domain-containing protein</fullName>
    </recommendedName>
</protein>
<name>M2TM04_9SPHN</name>
<dbReference type="Pfam" id="PF07386">
    <property type="entry name" value="DUF1499"/>
    <property type="match status" value="1"/>
</dbReference>
<proteinExistence type="predicted"/>
<dbReference type="Proteomes" id="UP000011717">
    <property type="component" value="Unassembled WGS sequence"/>
</dbReference>
<dbReference type="AlphaFoldDB" id="M2TM04"/>
<keyword evidence="3" id="KW-1185">Reference proteome</keyword>
<evidence type="ECO:0000256" key="1">
    <source>
        <dbReference type="SAM" id="Phobius"/>
    </source>
</evidence>
<feature type="transmembrane region" description="Helical" evidence="1">
    <location>
        <begin position="71"/>
        <end position="91"/>
    </location>
</feature>
<comment type="caution">
    <text evidence="2">The sequence shown here is derived from an EMBL/GenBank/DDBJ whole genome shotgun (WGS) entry which is preliminary data.</text>
</comment>
<keyword evidence="1" id="KW-0812">Transmembrane</keyword>
<sequence>MRGNGFARFILLGAALSAAAVLLAGPLHRMGVDYRAALSLLRWGAMAAGLFTLLAAAALVVALIRARPKGMPLVALAVGGIAFAWSLSLMMTARTVPPIHDISTDMDDPPAFRDVLPARVNAANPADYDPAISAQQREAYADIRPLTLDAAPDDAFRRALALVDARGWTLVGADEAAGRIEATAETRWFGFKDDVVIRIREDEAGSRVDMRSLSRVGQSDLGANAARIRAFLRDLQQGAG</sequence>